<accession>A0AAW0BLX3</accession>
<protein>
    <submittedName>
        <fullName evidence="2">Uncharacterized protein</fullName>
    </submittedName>
</protein>
<dbReference type="AlphaFoldDB" id="A0AAW0BLX3"/>
<dbReference type="Proteomes" id="UP001383192">
    <property type="component" value="Unassembled WGS sequence"/>
</dbReference>
<dbReference type="EMBL" id="JAYKXP010000095">
    <property type="protein sequence ID" value="KAK7027474.1"/>
    <property type="molecule type" value="Genomic_DNA"/>
</dbReference>
<keyword evidence="3" id="KW-1185">Reference proteome</keyword>
<name>A0AAW0BLX3_9AGAR</name>
<feature type="region of interest" description="Disordered" evidence="1">
    <location>
        <begin position="1"/>
        <end position="24"/>
    </location>
</feature>
<gene>
    <name evidence="2" type="ORF">VNI00_015219</name>
</gene>
<evidence type="ECO:0000313" key="2">
    <source>
        <dbReference type="EMBL" id="KAK7027474.1"/>
    </source>
</evidence>
<feature type="compositionally biased region" description="Basic and acidic residues" evidence="1">
    <location>
        <begin position="1"/>
        <end position="22"/>
    </location>
</feature>
<proteinExistence type="predicted"/>
<sequence>MRHCLEPTRDDPGADDEPKPLPKCEPLGMGEISRKAVQLFLQLCHNLHPKDEPDLLSPEFGLETLLQVADRADYWGNYRAQFAKSRFHTSDIALQSPENAIRVLIWDYRHGYHNAAEHPFDSNTINEIAHFATSSRALSFDEEHEADRTLPGFSHSYSRFRDEWWNAMRKYQEHLEPQTSLNKKDSKWKDCFGFILRYLDYPTLYDVERAAIITSKRLGTTLKTFEGEAAEIVRNLPKWRDICQRQKMSMQGSPGHV</sequence>
<comment type="caution">
    <text evidence="2">The sequence shown here is derived from an EMBL/GenBank/DDBJ whole genome shotgun (WGS) entry which is preliminary data.</text>
</comment>
<organism evidence="2 3">
    <name type="scientific">Paramarasmius palmivorus</name>
    <dbReference type="NCBI Taxonomy" id="297713"/>
    <lineage>
        <taxon>Eukaryota</taxon>
        <taxon>Fungi</taxon>
        <taxon>Dikarya</taxon>
        <taxon>Basidiomycota</taxon>
        <taxon>Agaricomycotina</taxon>
        <taxon>Agaricomycetes</taxon>
        <taxon>Agaricomycetidae</taxon>
        <taxon>Agaricales</taxon>
        <taxon>Marasmiineae</taxon>
        <taxon>Marasmiaceae</taxon>
        <taxon>Paramarasmius</taxon>
    </lineage>
</organism>
<evidence type="ECO:0000256" key="1">
    <source>
        <dbReference type="SAM" id="MobiDB-lite"/>
    </source>
</evidence>
<reference evidence="2 3" key="1">
    <citation type="submission" date="2024-01" db="EMBL/GenBank/DDBJ databases">
        <title>A draft genome for a cacao thread blight-causing isolate of Paramarasmius palmivorus.</title>
        <authorList>
            <person name="Baruah I.K."/>
            <person name="Bukari Y."/>
            <person name="Amoako-Attah I."/>
            <person name="Meinhardt L.W."/>
            <person name="Bailey B.A."/>
            <person name="Cohen S.P."/>
        </authorList>
    </citation>
    <scope>NUCLEOTIDE SEQUENCE [LARGE SCALE GENOMIC DNA]</scope>
    <source>
        <strain evidence="2 3">GH-12</strain>
    </source>
</reference>
<evidence type="ECO:0000313" key="3">
    <source>
        <dbReference type="Proteomes" id="UP001383192"/>
    </source>
</evidence>